<dbReference type="Proteomes" id="UP000199729">
    <property type="component" value="Chromosome"/>
</dbReference>
<proteinExistence type="predicted"/>
<dbReference type="KEGG" id="vff:VITFI_CDS0557"/>
<gene>
    <name evidence="1" type="ORF">VITFI_CDS0557</name>
</gene>
<sequence length="75" mass="7883">MKELIIRPWAALAVLAGGVLTVCLTGLGWGWLALVGAVAWVVGTAVVEVIDDSRQPVGAKVRGYRARQQKANAKG</sequence>
<reference evidence="1 2" key="1">
    <citation type="submission" date="2017-07" db="EMBL/GenBank/DDBJ databases">
        <title>Complete Genome Sequence of the cosmetic ferment Vitreoscilla filiformis (ATCC15551).</title>
        <authorList>
            <person name="Contreras S."/>
            <person name="Sagory-Zalkind P."/>
            <person name="Blanquart H."/>
            <person name="Iltis A."/>
            <person name="Morand S.C."/>
        </authorList>
    </citation>
    <scope>NUCLEOTIDE SEQUENCE [LARGE SCALE GENOMIC DNA]</scope>
    <source>
        <strain evidence="1 2">ATCC 15551</strain>
    </source>
</reference>
<evidence type="ECO:0000313" key="1">
    <source>
        <dbReference type="EMBL" id="ASM76336.1"/>
    </source>
</evidence>
<dbReference type="EMBL" id="CP022423">
    <property type="protein sequence ID" value="ASM76336.1"/>
    <property type="molecule type" value="Genomic_DNA"/>
</dbReference>
<dbReference type="AlphaFoldDB" id="A0A221KBE4"/>
<evidence type="ECO:0000313" key="2">
    <source>
        <dbReference type="Proteomes" id="UP000199729"/>
    </source>
</evidence>
<organism evidence="1 2">
    <name type="scientific">Vitreoscilla filiformis</name>
    <dbReference type="NCBI Taxonomy" id="63"/>
    <lineage>
        <taxon>Bacteria</taxon>
        <taxon>Pseudomonadati</taxon>
        <taxon>Pseudomonadota</taxon>
        <taxon>Betaproteobacteria</taxon>
        <taxon>Neisseriales</taxon>
        <taxon>Neisseriaceae</taxon>
        <taxon>Vitreoscilla</taxon>
    </lineage>
</organism>
<name>A0A221KBE4_VITFI</name>
<protein>
    <submittedName>
        <fullName evidence="1">Uncharacterized protein</fullName>
    </submittedName>
</protein>
<keyword evidence="2" id="KW-1185">Reference proteome</keyword>
<dbReference type="RefSeq" id="WP_157725532.1">
    <property type="nucleotide sequence ID" value="NZ_CP022423.1"/>
</dbReference>
<accession>A0A221KBE4</accession>